<dbReference type="Pfam" id="PF02954">
    <property type="entry name" value="HTH_8"/>
    <property type="match status" value="1"/>
</dbReference>
<dbReference type="InterPro" id="IPR011006">
    <property type="entry name" value="CheY-like_superfamily"/>
</dbReference>
<feature type="domain" description="Response regulatory" evidence="8">
    <location>
        <begin position="7"/>
        <end position="121"/>
    </location>
</feature>
<dbReference type="PROSITE" id="PS00676">
    <property type="entry name" value="SIGMA54_INTERACT_2"/>
    <property type="match status" value="1"/>
</dbReference>
<proteinExistence type="predicted"/>
<accession>A0A5C6CEV1</accession>
<comment type="caution">
    <text evidence="9">The sequence shown here is derived from an EMBL/GenBank/DDBJ whole genome shotgun (WGS) entry which is preliminary data.</text>
</comment>
<dbReference type="PROSITE" id="PS50045">
    <property type="entry name" value="SIGMA54_INTERACT_4"/>
    <property type="match status" value="1"/>
</dbReference>
<evidence type="ECO:0000256" key="5">
    <source>
        <dbReference type="ARBA" id="ARBA00023163"/>
    </source>
</evidence>
<dbReference type="CDD" id="cd00009">
    <property type="entry name" value="AAA"/>
    <property type="match status" value="1"/>
</dbReference>
<dbReference type="InterPro" id="IPR002197">
    <property type="entry name" value="HTH_Fis"/>
</dbReference>
<keyword evidence="2" id="KW-0067">ATP-binding</keyword>
<keyword evidence="6" id="KW-0597">Phosphoprotein</keyword>
<dbReference type="Pfam" id="PF00158">
    <property type="entry name" value="Sigma54_activat"/>
    <property type="match status" value="1"/>
</dbReference>
<evidence type="ECO:0000256" key="4">
    <source>
        <dbReference type="ARBA" id="ARBA00023125"/>
    </source>
</evidence>
<dbReference type="InterPro" id="IPR025943">
    <property type="entry name" value="Sigma_54_int_dom_ATP-bd_2"/>
</dbReference>
<dbReference type="SMART" id="SM00448">
    <property type="entry name" value="REC"/>
    <property type="match status" value="1"/>
</dbReference>
<dbReference type="PROSITE" id="PS00688">
    <property type="entry name" value="SIGMA54_INTERACT_3"/>
    <property type="match status" value="1"/>
</dbReference>
<dbReference type="FunFam" id="3.40.50.300:FF:000006">
    <property type="entry name" value="DNA-binding transcriptional regulator NtrC"/>
    <property type="match status" value="1"/>
</dbReference>
<dbReference type="InterPro" id="IPR003593">
    <property type="entry name" value="AAA+_ATPase"/>
</dbReference>
<dbReference type="InterPro" id="IPR002078">
    <property type="entry name" value="Sigma_54_int"/>
</dbReference>
<dbReference type="GO" id="GO:0005524">
    <property type="term" value="F:ATP binding"/>
    <property type="evidence" value="ECO:0007669"/>
    <property type="project" value="UniProtKB-KW"/>
</dbReference>
<dbReference type="SMART" id="SM00382">
    <property type="entry name" value="AAA"/>
    <property type="match status" value="1"/>
</dbReference>
<gene>
    <name evidence="9" type="primary">algB</name>
    <name evidence="9" type="ORF">Pla52o_33330</name>
</gene>
<dbReference type="InterPro" id="IPR025944">
    <property type="entry name" value="Sigma_54_int_dom_CS"/>
</dbReference>
<dbReference type="InterPro" id="IPR009057">
    <property type="entry name" value="Homeodomain-like_sf"/>
</dbReference>
<sequence length="467" mass="51876">MTNSPIKLLLVDDEDDYRRSCMKYMQRKGHDVQEAGSGAQAMMLLERGSFDVAVLDIDMPGMTGLELMQRIYEAKMDLEVVFLTGHGSIETAVSAMKLGACDYLTKPCSLGDLEHRCLLARDRNQLRKENLQLKALVSRSTPKQKLVGESAAMKEVVRMIEKVAPTGKPVLIEGESGTGKEVVARSIQERSELANKPFVTINCAALPEQLVESELFGHQKGSFTGATSDKLGLFEIADGGTLFIDEIGELPLALQPKLLRVLEDGSLRRIGCHRERKVKVRIIAATNRDLTQAVKDGHFREDLFYRVNVLSLTLPPLRHREGDVERLIDHLLPKGWSIDSDAKEALMHHPWPGNVRQLINVIERATILADHHDITLDDLPSEIAHPVDMHTPIFNGDASHGSASLPPQFVVGSPDLKVDDLVRTHVLEVLAKEKGNKARTARKLGIHRRKLYRLLERYAQSATAAAV</sequence>
<dbReference type="Gene3D" id="1.10.10.60">
    <property type="entry name" value="Homeodomain-like"/>
    <property type="match status" value="1"/>
</dbReference>
<evidence type="ECO:0000259" key="7">
    <source>
        <dbReference type="PROSITE" id="PS50045"/>
    </source>
</evidence>
<feature type="domain" description="Sigma-54 factor interaction" evidence="7">
    <location>
        <begin position="146"/>
        <end position="367"/>
    </location>
</feature>
<protein>
    <submittedName>
        <fullName evidence="9">Alginate biosynthesis transcriptional regulatory protein AlgB</fullName>
    </submittedName>
</protein>
<dbReference type="Pfam" id="PF00072">
    <property type="entry name" value="Response_reg"/>
    <property type="match status" value="1"/>
</dbReference>
<dbReference type="PANTHER" id="PTHR32071:SF100">
    <property type="entry name" value="RESPONSE REGULATOR PROTEIN PILR"/>
    <property type="match status" value="1"/>
</dbReference>
<evidence type="ECO:0000313" key="10">
    <source>
        <dbReference type="Proteomes" id="UP000316304"/>
    </source>
</evidence>
<name>A0A5C6CEV1_9BACT</name>
<keyword evidence="10" id="KW-1185">Reference proteome</keyword>
<dbReference type="SUPFAM" id="SSF46689">
    <property type="entry name" value="Homeodomain-like"/>
    <property type="match status" value="1"/>
</dbReference>
<dbReference type="GO" id="GO:0000160">
    <property type="term" value="P:phosphorelay signal transduction system"/>
    <property type="evidence" value="ECO:0007669"/>
    <property type="project" value="InterPro"/>
</dbReference>
<evidence type="ECO:0000313" key="9">
    <source>
        <dbReference type="EMBL" id="TWU22277.1"/>
    </source>
</evidence>
<evidence type="ECO:0000256" key="1">
    <source>
        <dbReference type="ARBA" id="ARBA00022741"/>
    </source>
</evidence>
<dbReference type="Gene3D" id="1.10.8.60">
    <property type="match status" value="1"/>
</dbReference>
<dbReference type="GO" id="GO:0043565">
    <property type="term" value="F:sequence-specific DNA binding"/>
    <property type="evidence" value="ECO:0007669"/>
    <property type="project" value="InterPro"/>
</dbReference>
<dbReference type="SUPFAM" id="SSF52540">
    <property type="entry name" value="P-loop containing nucleoside triphosphate hydrolases"/>
    <property type="match status" value="1"/>
</dbReference>
<dbReference type="GO" id="GO:0006355">
    <property type="term" value="P:regulation of DNA-templated transcription"/>
    <property type="evidence" value="ECO:0007669"/>
    <property type="project" value="InterPro"/>
</dbReference>
<dbReference type="InterPro" id="IPR001789">
    <property type="entry name" value="Sig_transdc_resp-reg_receiver"/>
</dbReference>
<dbReference type="PRINTS" id="PR01590">
    <property type="entry name" value="HTHFIS"/>
</dbReference>
<keyword evidence="1" id="KW-0547">Nucleotide-binding</keyword>
<evidence type="ECO:0000256" key="3">
    <source>
        <dbReference type="ARBA" id="ARBA00023015"/>
    </source>
</evidence>
<dbReference type="Pfam" id="PF25601">
    <property type="entry name" value="AAA_lid_14"/>
    <property type="match status" value="1"/>
</dbReference>
<dbReference type="InterPro" id="IPR058031">
    <property type="entry name" value="AAA_lid_NorR"/>
</dbReference>
<dbReference type="SUPFAM" id="SSF52172">
    <property type="entry name" value="CheY-like"/>
    <property type="match status" value="1"/>
</dbReference>
<dbReference type="PROSITE" id="PS00675">
    <property type="entry name" value="SIGMA54_INTERACT_1"/>
    <property type="match status" value="1"/>
</dbReference>
<dbReference type="Proteomes" id="UP000316304">
    <property type="component" value="Unassembled WGS sequence"/>
</dbReference>
<keyword evidence="3" id="KW-0805">Transcription regulation</keyword>
<dbReference type="PROSITE" id="PS50110">
    <property type="entry name" value="RESPONSE_REGULATORY"/>
    <property type="match status" value="1"/>
</dbReference>
<dbReference type="InterPro" id="IPR027417">
    <property type="entry name" value="P-loop_NTPase"/>
</dbReference>
<keyword evidence="4" id="KW-0238">DNA-binding</keyword>
<dbReference type="OrthoDB" id="9807827at2"/>
<evidence type="ECO:0000256" key="6">
    <source>
        <dbReference type="PROSITE-ProRule" id="PRU00169"/>
    </source>
</evidence>
<dbReference type="RefSeq" id="WP_146595472.1">
    <property type="nucleotide sequence ID" value="NZ_SJPT01000005.1"/>
</dbReference>
<dbReference type="Gene3D" id="3.40.50.2300">
    <property type="match status" value="1"/>
</dbReference>
<dbReference type="InterPro" id="IPR025662">
    <property type="entry name" value="Sigma_54_int_dom_ATP-bd_1"/>
</dbReference>
<reference evidence="9 10" key="1">
    <citation type="submission" date="2019-02" db="EMBL/GenBank/DDBJ databases">
        <title>Deep-cultivation of Planctomycetes and their phenomic and genomic characterization uncovers novel biology.</title>
        <authorList>
            <person name="Wiegand S."/>
            <person name="Jogler M."/>
            <person name="Boedeker C."/>
            <person name="Pinto D."/>
            <person name="Vollmers J."/>
            <person name="Rivas-Marin E."/>
            <person name="Kohn T."/>
            <person name="Peeters S.H."/>
            <person name="Heuer A."/>
            <person name="Rast P."/>
            <person name="Oberbeckmann S."/>
            <person name="Bunk B."/>
            <person name="Jeske O."/>
            <person name="Meyerdierks A."/>
            <person name="Storesund J.E."/>
            <person name="Kallscheuer N."/>
            <person name="Luecker S."/>
            <person name="Lage O.M."/>
            <person name="Pohl T."/>
            <person name="Merkel B.J."/>
            <person name="Hornburger P."/>
            <person name="Mueller R.-W."/>
            <person name="Bruemmer F."/>
            <person name="Labrenz M."/>
            <person name="Spormann A.M."/>
            <person name="Op Den Camp H."/>
            <person name="Overmann J."/>
            <person name="Amann R."/>
            <person name="Jetten M.S.M."/>
            <person name="Mascher T."/>
            <person name="Medema M.H."/>
            <person name="Devos D.P."/>
            <person name="Kaster A.-K."/>
            <person name="Ovreas L."/>
            <person name="Rohde M."/>
            <person name="Galperin M.Y."/>
            <person name="Jogler C."/>
        </authorList>
    </citation>
    <scope>NUCLEOTIDE SEQUENCE [LARGE SCALE GENOMIC DNA]</scope>
    <source>
        <strain evidence="9 10">Pla52o</strain>
    </source>
</reference>
<keyword evidence="5" id="KW-0804">Transcription</keyword>
<organism evidence="9 10">
    <name type="scientific">Novipirellula galeiformis</name>
    <dbReference type="NCBI Taxonomy" id="2528004"/>
    <lineage>
        <taxon>Bacteria</taxon>
        <taxon>Pseudomonadati</taxon>
        <taxon>Planctomycetota</taxon>
        <taxon>Planctomycetia</taxon>
        <taxon>Pirellulales</taxon>
        <taxon>Pirellulaceae</taxon>
        <taxon>Novipirellula</taxon>
    </lineage>
</organism>
<feature type="modified residue" description="4-aspartylphosphate" evidence="6">
    <location>
        <position position="56"/>
    </location>
</feature>
<evidence type="ECO:0000259" key="8">
    <source>
        <dbReference type="PROSITE" id="PS50110"/>
    </source>
</evidence>
<dbReference type="AlphaFoldDB" id="A0A5C6CEV1"/>
<dbReference type="PANTHER" id="PTHR32071">
    <property type="entry name" value="TRANSCRIPTIONAL REGULATORY PROTEIN"/>
    <property type="match status" value="1"/>
</dbReference>
<evidence type="ECO:0000256" key="2">
    <source>
        <dbReference type="ARBA" id="ARBA00022840"/>
    </source>
</evidence>
<dbReference type="EMBL" id="SJPT01000005">
    <property type="protein sequence ID" value="TWU22277.1"/>
    <property type="molecule type" value="Genomic_DNA"/>
</dbReference>
<dbReference type="Gene3D" id="3.40.50.300">
    <property type="entry name" value="P-loop containing nucleotide triphosphate hydrolases"/>
    <property type="match status" value="1"/>
</dbReference>